<proteinExistence type="predicted"/>
<accession>A0ABS9U756</accession>
<dbReference type="InterPro" id="IPR000182">
    <property type="entry name" value="GNAT_dom"/>
</dbReference>
<dbReference type="InterPro" id="IPR016181">
    <property type="entry name" value="Acyl_CoA_acyltransferase"/>
</dbReference>
<dbReference type="PANTHER" id="PTHR43877">
    <property type="entry name" value="AMINOALKYLPHOSPHONATE N-ACETYLTRANSFERASE-RELATED-RELATED"/>
    <property type="match status" value="1"/>
</dbReference>
<dbReference type="InterPro" id="IPR050832">
    <property type="entry name" value="Bact_Acetyltransf"/>
</dbReference>
<evidence type="ECO:0000256" key="2">
    <source>
        <dbReference type="ARBA" id="ARBA00023315"/>
    </source>
</evidence>
<keyword evidence="5" id="KW-1185">Reference proteome</keyword>
<evidence type="ECO:0000259" key="3">
    <source>
        <dbReference type="PROSITE" id="PS51186"/>
    </source>
</evidence>
<name>A0ABS9U756_9MICC</name>
<dbReference type="Proteomes" id="UP001202922">
    <property type="component" value="Unassembled WGS sequence"/>
</dbReference>
<keyword evidence="1" id="KW-0808">Transferase</keyword>
<reference evidence="4 5" key="1">
    <citation type="submission" date="2022-03" db="EMBL/GenBank/DDBJ databases">
        <title>Sinomonas sp. isolated from a soil.</title>
        <authorList>
            <person name="Han J."/>
            <person name="Kim D.-U."/>
        </authorList>
    </citation>
    <scope>NUCLEOTIDE SEQUENCE [LARGE SCALE GENOMIC DNA]</scope>
    <source>
        <strain evidence="4 5">5-5</strain>
    </source>
</reference>
<evidence type="ECO:0000313" key="5">
    <source>
        <dbReference type="Proteomes" id="UP001202922"/>
    </source>
</evidence>
<dbReference type="EMBL" id="JAKZBV010000002">
    <property type="protein sequence ID" value="MCH6472543.1"/>
    <property type="molecule type" value="Genomic_DNA"/>
</dbReference>
<keyword evidence="2" id="KW-0012">Acyltransferase</keyword>
<dbReference type="PROSITE" id="PS51186">
    <property type="entry name" value="GNAT"/>
    <property type="match status" value="1"/>
</dbReference>
<dbReference type="CDD" id="cd04301">
    <property type="entry name" value="NAT_SF"/>
    <property type="match status" value="1"/>
</dbReference>
<dbReference type="Gene3D" id="3.40.630.30">
    <property type="match status" value="1"/>
</dbReference>
<feature type="domain" description="N-acetyltransferase" evidence="3">
    <location>
        <begin position="22"/>
        <end position="166"/>
    </location>
</feature>
<dbReference type="Pfam" id="PF00583">
    <property type="entry name" value="Acetyltransf_1"/>
    <property type="match status" value="1"/>
</dbReference>
<evidence type="ECO:0000313" key="4">
    <source>
        <dbReference type="EMBL" id="MCH6472543.1"/>
    </source>
</evidence>
<dbReference type="SUPFAM" id="SSF55729">
    <property type="entry name" value="Acyl-CoA N-acyltransferases (Nat)"/>
    <property type="match status" value="1"/>
</dbReference>
<dbReference type="RefSeq" id="WP_241056710.1">
    <property type="nucleotide sequence ID" value="NZ_JAKZBV010000002.1"/>
</dbReference>
<gene>
    <name evidence="4" type="ORF">L0M17_21720</name>
</gene>
<evidence type="ECO:0000256" key="1">
    <source>
        <dbReference type="ARBA" id="ARBA00022679"/>
    </source>
</evidence>
<sequence length="179" mass="19697">MAQLAMLLPASESYGDKTSSGWHVRKATREDNQALAVLLGAAFEDGTWTAGRVERELTGAGDVLAVMVIEDEGRIIATASARHWKERFPDAGYVHWVAVDPEMRGRRLGRAVVEAVIDFLEGRELAEVVLETDDVRLPAISTYLGMGFVPVYLDSDHCERWSRVFSNLHAAKASQGGVR</sequence>
<comment type="caution">
    <text evidence="4">The sequence shown here is derived from an EMBL/GenBank/DDBJ whole genome shotgun (WGS) entry which is preliminary data.</text>
</comment>
<organism evidence="4 5">
    <name type="scientific">Sinomonas terrae</name>
    <dbReference type="NCBI Taxonomy" id="2908838"/>
    <lineage>
        <taxon>Bacteria</taxon>
        <taxon>Bacillati</taxon>
        <taxon>Actinomycetota</taxon>
        <taxon>Actinomycetes</taxon>
        <taxon>Micrococcales</taxon>
        <taxon>Micrococcaceae</taxon>
        <taxon>Sinomonas</taxon>
    </lineage>
</organism>
<protein>
    <submittedName>
        <fullName evidence="4">GNAT family N-acetyltransferase</fullName>
    </submittedName>
</protein>